<name>A0A2P2PNH4_RHIMU</name>
<dbReference type="EMBL" id="GGEC01075812">
    <property type="protein sequence ID" value="MBX56296.1"/>
    <property type="molecule type" value="Transcribed_RNA"/>
</dbReference>
<protein>
    <submittedName>
        <fullName evidence="1">Uncharacterized protein</fullName>
    </submittedName>
</protein>
<dbReference type="AlphaFoldDB" id="A0A2P2PNH4"/>
<proteinExistence type="predicted"/>
<reference evidence="1" key="1">
    <citation type="submission" date="2018-02" db="EMBL/GenBank/DDBJ databases">
        <title>Rhizophora mucronata_Transcriptome.</title>
        <authorList>
            <person name="Meera S.P."/>
            <person name="Sreeshan A."/>
            <person name="Augustine A."/>
        </authorList>
    </citation>
    <scope>NUCLEOTIDE SEQUENCE</scope>
    <source>
        <tissue evidence="1">Leaf</tissue>
    </source>
</reference>
<evidence type="ECO:0000313" key="1">
    <source>
        <dbReference type="EMBL" id="MBX56296.1"/>
    </source>
</evidence>
<organism evidence="1">
    <name type="scientific">Rhizophora mucronata</name>
    <name type="common">Asiatic mangrove</name>
    <dbReference type="NCBI Taxonomy" id="61149"/>
    <lineage>
        <taxon>Eukaryota</taxon>
        <taxon>Viridiplantae</taxon>
        <taxon>Streptophyta</taxon>
        <taxon>Embryophyta</taxon>
        <taxon>Tracheophyta</taxon>
        <taxon>Spermatophyta</taxon>
        <taxon>Magnoliopsida</taxon>
        <taxon>eudicotyledons</taxon>
        <taxon>Gunneridae</taxon>
        <taxon>Pentapetalae</taxon>
        <taxon>rosids</taxon>
        <taxon>fabids</taxon>
        <taxon>Malpighiales</taxon>
        <taxon>Rhizophoraceae</taxon>
        <taxon>Rhizophora</taxon>
    </lineage>
</organism>
<sequence>MKPQSAKQTRYCAIFFMLACRFKMKSCSGIKRQQEDKFKQEENAIPMDIIYG</sequence>
<accession>A0A2P2PNH4</accession>